<proteinExistence type="inferred from homology"/>
<dbReference type="Gene3D" id="6.10.160.20">
    <property type="match status" value="1"/>
</dbReference>
<accession>A0A0B7AJK4</accession>
<dbReference type="GO" id="GO:0003677">
    <property type="term" value="F:DNA binding"/>
    <property type="evidence" value="ECO:0007669"/>
    <property type="project" value="UniProtKB-KW"/>
</dbReference>
<dbReference type="InterPro" id="IPR025717">
    <property type="entry name" value="SAP30_zn-finger"/>
</dbReference>
<feature type="domain" description="Histone deacetylase complex subunit SAP30 Sin3 binding" evidence="12">
    <location>
        <begin position="145"/>
        <end position="196"/>
    </location>
</feature>
<evidence type="ECO:0000256" key="7">
    <source>
        <dbReference type="ARBA" id="ARBA00023015"/>
    </source>
</evidence>
<evidence type="ECO:0000256" key="5">
    <source>
        <dbReference type="ARBA" id="ARBA00022771"/>
    </source>
</evidence>
<evidence type="ECO:0000256" key="3">
    <source>
        <dbReference type="ARBA" id="ARBA00022491"/>
    </source>
</evidence>
<dbReference type="EMBL" id="HACG01033907">
    <property type="protein sequence ID" value="CEK80772.1"/>
    <property type="molecule type" value="Transcribed_RNA"/>
</dbReference>
<organism evidence="13">
    <name type="scientific">Arion vulgaris</name>
    <dbReference type="NCBI Taxonomy" id="1028688"/>
    <lineage>
        <taxon>Eukaryota</taxon>
        <taxon>Metazoa</taxon>
        <taxon>Spiralia</taxon>
        <taxon>Lophotrochozoa</taxon>
        <taxon>Mollusca</taxon>
        <taxon>Gastropoda</taxon>
        <taxon>Heterobranchia</taxon>
        <taxon>Euthyneura</taxon>
        <taxon>Panpulmonata</taxon>
        <taxon>Eupulmonata</taxon>
        <taxon>Stylommatophora</taxon>
        <taxon>Helicina</taxon>
        <taxon>Arionoidea</taxon>
        <taxon>Arionidae</taxon>
        <taxon>Arion</taxon>
    </lineage>
</organism>
<reference evidence="13" key="1">
    <citation type="submission" date="2014-12" db="EMBL/GenBank/DDBJ databases">
        <title>Insight into the proteome of Arion vulgaris.</title>
        <authorList>
            <person name="Aradska J."/>
            <person name="Bulat T."/>
            <person name="Smidak R."/>
            <person name="Sarate P."/>
            <person name="Gangsoo J."/>
            <person name="Sialana F."/>
            <person name="Bilban M."/>
            <person name="Lubec G."/>
        </authorList>
    </citation>
    <scope>NUCLEOTIDE SEQUENCE</scope>
    <source>
        <tissue evidence="13">Skin</tissue>
    </source>
</reference>
<evidence type="ECO:0000313" key="13">
    <source>
        <dbReference type="EMBL" id="CEK80772.1"/>
    </source>
</evidence>
<comment type="similarity">
    <text evidence="2">Belongs to the SAP30 family.</text>
</comment>
<dbReference type="GO" id="GO:0003712">
    <property type="term" value="F:transcription coregulator activity"/>
    <property type="evidence" value="ECO:0007669"/>
    <property type="project" value="TreeGrafter"/>
</dbReference>
<evidence type="ECO:0000256" key="2">
    <source>
        <dbReference type="ARBA" id="ARBA00006283"/>
    </source>
</evidence>
<keyword evidence="4" id="KW-0479">Metal-binding</keyword>
<dbReference type="Pfam" id="PF13867">
    <property type="entry name" value="SAP30_Sin3_bdg"/>
    <property type="match status" value="1"/>
</dbReference>
<protein>
    <recommendedName>
        <fullName evidence="14">Histone deacetylase complex subunit SAP30 Sin3 binding domain-containing protein</fullName>
    </recommendedName>
</protein>
<evidence type="ECO:0000256" key="1">
    <source>
        <dbReference type="ARBA" id="ARBA00004123"/>
    </source>
</evidence>
<keyword evidence="6" id="KW-0862">Zinc</keyword>
<dbReference type="InterPro" id="IPR024145">
    <property type="entry name" value="His_deAcase_SAP30/SAP30L"/>
</dbReference>
<keyword evidence="7" id="KW-0805">Transcription regulation</keyword>
<dbReference type="InterPro" id="IPR025718">
    <property type="entry name" value="SAP30_Sin3-bd"/>
</dbReference>
<keyword evidence="9" id="KW-0804">Transcription</keyword>
<dbReference type="PANTHER" id="PTHR13286:SF6">
    <property type="entry name" value="HISTONE DEACETYLASE COMPLEX SUBUNIT SAP30L-RELATED"/>
    <property type="match status" value="1"/>
</dbReference>
<evidence type="ECO:0000256" key="9">
    <source>
        <dbReference type="ARBA" id="ARBA00023163"/>
    </source>
</evidence>
<feature type="domain" description="Histone deacetylase complex subunit SAP30 zinc-finger" evidence="11">
    <location>
        <begin position="58"/>
        <end position="126"/>
    </location>
</feature>
<dbReference type="PANTHER" id="PTHR13286">
    <property type="entry name" value="SAP30"/>
    <property type="match status" value="1"/>
</dbReference>
<keyword evidence="3" id="KW-0678">Repressor</keyword>
<evidence type="ECO:0000259" key="11">
    <source>
        <dbReference type="Pfam" id="PF13866"/>
    </source>
</evidence>
<dbReference type="Pfam" id="PF13866">
    <property type="entry name" value="zf-SAP30"/>
    <property type="match status" value="1"/>
</dbReference>
<evidence type="ECO:0000256" key="4">
    <source>
        <dbReference type="ARBA" id="ARBA00022723"/>
    </source>
</evidence>
<name>A0A0B7AJK4_9EUPU</name>
<evidence type="ECO:0000256" key="8">
    <source>
        <dbReference type="ARBA" id="ARBA00023125"/>
    </source>
</evidence>
<dbReference type="Gene3D" id="3.40.1800.30">
    <property type="match status" value="1"/>
</dbReference>
<comment type="subcellular location">
    <subcellularLocation>
        <location evidence="1">Nucleus</location>
    </subcellularLocation>
</comment>
<sequence length="206" mass="24017">MMICLFVRHKLGRYFTLYLKVTEQDLCISSARLICFHHSTFGTSTNGFSTEDDSRSSHDQVCCLIDSGGKCQRQAGNASYSKRIQNQARKLKLTRDEMSPHIYICDYHKTQIQNIRTKRKRKDSEDDQFPDGAEEIVEIDFYQMPVNTLRRYKRYYKLPTRPGLSKAQLADAVASHFKTIPVLEKETLQLFFYTTKTKKFDNKDST</sequence>
<evidence type="ECO:0008006" key="14">
    <source>
        <dbReference type="Google" id="ProtNLM"/>
    </source>
</evidence>
<keyword evidence="5" id="KW-0863">Zinc-finger</keyword>
<keyword evidence="8" id="KW-0238">DNA-binding</keyword>
<dbReference type="AlphaFoldDB" id="A0A0B7AJK4"/>
<evidence type="ECO:0000259" key="12">
    <source>
        <dbReference type="Pfam" id="PF13867"/>
    </source>
</evidence>
<evidence type="ECO:0000256" key="10">
    <source>
        <dbReference type="ARBA" id="ARBA00023242"/>
    </source>
</evidence>
<dbReference type="GO" id="GO:0006355">
    <property type="term" value="P:regulation of DNA-templated transcription"/>
    <property type="evidence" value="ECO:0007669"/>
    <property type="project" value="TreeGrafter"/>
</dbReference>
<dbReference type="GO" id="GO:0008270">
    <property type="term" value="F:zinc ion binding"/>
    <property type="evidence" value="ECO:0007669"/>
    <property type="project" value="UniProtKB-KW"/>
</dbReference>
<gene>
    <name evidence="13" type="primary">ORF122638</name>
</gene>
<keyword evidence="10" id="KW-0539">Nucleus</keyword>
<evidence type="ECO:0000256" key="6">
    <source>
        <dbReference type="ARBA" id="ARBA00022833"/>
    </source>
</evidence>
<dbReference type="GO" id="GO:0000118">
    <property type="term" value="C:histone deacetylase complex"/>
    <property type="evidence" value="ECO:0007669"/>
    <property type="project" value="TreeGrafter"/>
</dbReference>
<dbReference type="InterPro" id="IPR038291">
    <property type="entry name" value="SAP30_C_sf"/>
</dbReference>